<keyword evidence="2" id="KW-1133">Transmembrane helix</keyword>
<feature type="transmembrane region" description="Helical" evidence="2">
    <location>
        <begin position="69"/>
        <end position="85"/>
    </location>
</feature>
<feature type="transmembrane region" description="Helical" evidence="2">
    <location>
        <begin position="91"/>
        <end position="108"/>
    </location>
</feature>
<keyword evidence="2" id="KW-0812">Transmembrane</keyword>
<keyword evidence="4" id="KW-1185">Reference proteome</keyword>
<organism evidence="3 4">
    <name type="scientific">Pseudonocardia charpentierae</name>
    <dbReference type="NCBI Taxonomy" id="3075545"/>
    <lineage>
        <taxon>Bacteria</taxon>
        <taxon>Bacillati</taxon>
        <taxon>Actinomycetota</taxon>
        <taxon>Actinomycetes</taxon>
        <taxon>Pseudonocardiales</taxon>
        <taxon>Pseudonocardiaceae</taxon>
        <taxon>Pseudonocardia</taxon>
    </lineage>
</organism>
<evidence type="ECO:0000313" key="3">
    <source>
        <dbReference type="EMBL" id="MDT0348218.1"/>
    </source>
</evidence>
<keyword evidence="2" id="KW-0472">Membrane</keyword>
<reference evidence="4" key="1">
    <citation type="submission" date="2023-07" db="EMBL/GenBank/DDBJ databases">
        <title>30 novel species of actinomycetes from the DSMZ collection.</title>
        <authorList>
            <person name="Nouioui I."/>
        </authorList>
    </citation>
    <scope>NUCLEOTIDE SEQUENCE [LARGE SCALE GENOMIC DNA]</scope>
    <source>
        <strain evidence="4">DSM 45834</strain>
    </source>
</reference>
<sequence length="320" mass="33703">MDPRRSTPPPSGQSWLPAVRPRNPIARPEDVRPEDVYTVDPPTGPPPGEPTPPETPAHRWRRLTRTRQGATGLAILVAALLLWPFAGWFWIPWLAGLVVLVLIALLRLDRLLHGWAGHVAGLAVVIGLMLATGPWDWALAASLGVLLAGLVQWPWWRLAAVGAVLCLVAGTGWGVDRYRVAQERAAQEAQRSQENMSQLGERSPDRVLSALVEGIGQGDVVGVCGLLAEPARNQFATVAGTPDCASAVAHFHSALPRVPPLRGLAAPVAATAGGATVDGCRTVWASPDLGGPTVGVLQIGKAPPPGQTYFISSFAPCAAG</sequence>
<dbReference type="Proteomes" id="UP001183202">
    <property type="component" value="Unassembled WGS sequence"/>
</dbReference>
<comment type="caution">
    <text evidence="3">The sequence shown here is derived from an EMBL/GenBank/DDBJ whole genome shotgun (WGS) entry which is preliminary data.</text>
</comment>
<feature type="compositionally biased region" description="Pro residues" evidence="1">
    <location>
        <begin position="42"/>
        <end position="55"/>
    </location>
</feature>
<evidence type="ECO:0000256" key="1">
    <source>
        <dbReference type="SAM" id="MobiDB-lite"/>
    </source>
</evidence>
<name>A0ABU2N576_9PSEU</name>
<feature type="compositionally biased region" description="Pro residues" evidence="1">
    <location>
        <begin position="1"/>
        <end position="11"/>
    </location>
</feature>
<feature type="region of interest" description="Disordered" evidence="1">
    <location>
        <begin position="1"/>
        <end position="57"/>
    </location>
</feature>
<evidence type="ECO:0000256" key="2">
    <source>
        <dbReference type="SAM" id="Phobius"/>
    </source>
</evidence>
<feature type="transmembrane region" description="Helical" evidence="2">
    <location>
        <begin position="115"/>
        <end position="135"/>
    </location>
</feature>
<protein>
    <submittedName>
        <fullName evidence="3">Uncharacterized protein</fullName>
    </submittedName>
</protein>
<accession>A0ABU2N576</accession>
<evidence type="ECO:0000313" key="4">
    <source>
        <dbReference type="Proteomes" id="UP001183202"/>
    </source>
</evidence>
<proteinExistence type="predicted"/>
<gene>
    <name evidence="3" type="ORF">RM445_01595</name>
</gene>
<dbReference type="RefSeq" id="WP_311554114.1">
    <property type="nucleotide sequence ID" value="NZ_JAVREJ010000001.1"/>
</dbReference>
<dbReference type="EMBL" id="JAVREJ010000001">
    <property type="protein sequence ID" value="MDT0348218.1"/>
    <property type="molecule type" value="Genomic_DNA"/>
</dbReference>
<feature type="transmembrane region" description="Helical" evidence="2">
    <location>
        <begin position="155"/>
        <end position="175"/>
    </location>
</feature>